<feature type="transmembrane region" description="Helical" evidence="1">
    <location>
        <begin position="73"/>
        <end position="96"/>
    </location>
</feature>
<feature type="transmembrane region" description="Helical" evidence="1">
    <location>
        <begin position="23"/>
        <end position="44"/>
    </location>
</feature>
<dbReference type="STRING" id="1774970.AUC70_05820"/>
<evidence type="ECO:0000313" key="2">
    <source>
        <dbReference type="EMBL" id="ODR95215.1"/>
    </source>
</evidence>
<name>A0A1E3VNU9_9HYPH</name>
<sequence>MNEPFPARKGGVFSKRSGGGSDLWRGSLVGLANSLAALITFLLLPEIYDRTVEWIAHFTAAHYGADFVDFCKFAWLILLGCIIFFTARAGTVALVVSGGMTLALKFV</sequence>
<accession>A0A1E3VNU9</accession>
<keyword evidence="3" id="KW-1185">Reference proteome</keyword>
<organism evidence="2 3">
    <name type="scientific">Methyloceanibacter stevinii</name>
    <dbReference type="NCBI Taxonomy" id="1774970"/>
    <lineage>
        <taxon>Bacteria</taxon>
        <taxon>Pseudomonadati</taxon>
        <taxon>Pseudomonadota</taxon>
        <taxon>Alphaproteobacteria</taxon>
        <taxon>Hyphomicrobiales</taxon>
        <taxon>Hyphomicrobiaceae</taxon>
        <taxon>Methyloceanibacter</taxon>
    </lineage>
</organism>
<evidence type="ECO:0000313" key="3">
    <source>
        <dbReference type="Proteomes" id="UP000094172"/>
    </source>
</evidence>
<proteinExistence type="predicted"/>
<protein>
    <submittedName>
        <fullName evidence="2">Uncharacterized protein</fullName>
    </submittedName>
</protein>
<dbReference type="AlphaFoldDB" id="A0A1E3VNU9"/>
<reference evidence="2 3" key="1">
    <citation type="journal article" date="2016" name="Environ. Microbiol.">
        <title>New Methyloceanibacter diversity from North Sea sediments includes methanotroph containing solely the soluble methane monooxygenase.</title>
        <authorList>
            <person name="Vekeman B."/>
            <person name="Kerckhof F.M."/>
            <person name="Cremers G."/>
            <person name="de Vos P."/>
            <person name="Vandamme P."/>
            <person name="Boon N."/>
            <person name="Op den Camp H.J."/>
            <person name="Heylen K."/>
        </authorList>
    </citation>
    <scope>NUCLEOTIDE SEQUENCE [LARGE SCALE GENOMIC DNA]</scope>
    <source>
        <strain evidence="2 3">R-67176</strain>
    </source>
</reference>
<dbReference type="EMBL" id="LPWE01000011">
    <property type="protein sequence ID" value="ODR95215.1"/>
    <property type="molecule type" value="Genomic_DNA"/>
</dbReference>
<dbReference type="RefSeq" id="WP_141702047.1">
    <property type="nucleotide sequence ID" value="NZ_LPWE01000011.1"/>
</dbReference>
<keyword evidence="1" id="KW-0472">Membrane</keyword>
<keyword evidence="1" id="KW-0812">Transmembrane</keyword>
<keyword evidence="1" id="KW-1133">Transmembrane helix</keyword>
<dbReference type="Proteomes" id="UP000094172">
    <property type="component" value="Unassembled WGS sequence"/>
</dbReference>
<comment type="caution">
    <text evidence="2">The sequence shown here is derived from an EMBL/GenBank/DDBJ whole genome shotgun (WGS) entry which is preliminary data.</text>
</comment>
<evidence type="ECO:0000256" key="1">
    <source>
        <dbReference type="SAM" id="Phobius"/>
    </source>
</evidence>
<gene>
    <name evidence="2" type="ORF">AUC70_05820</name>
</gene>